<organism evidence="9 10">
    <name type="scientific">Leisingera caerulea</name>
    <name type="common">Phaeobacter caeruleus</name>
    <dbReference type="NCBI Taxonomy" id="506591"/>
    <lineage>
        <taxon>Bacteria</taxon>
        <taxon>Pseudomonadati</taxon>
        <taxon>Pseudomonadota</taxon>
        <taxon>Alphaproteobacteria</taxon>
        <taxon>Rhodobacterales</taxon>
        <taxon>Roseobacteraceae</taxon>
        <taxon>Leisingera</taxon>
    </lineage>
</organism>
<dbReference type="InterPro" id="IPR004089">
    <property type="entry name" value="MCPsignal_dom"/>
</dbReference>
<gene>
    <name evidence="9" type="ORF">K3721_20660</name>
</gene>
<dbReference type="PROSITE" id="PS50111">
    <property type="entry name" value="CHEMOTAXIS_TRANSDUC_2"/>
    <property type="match status" value="1"/>
</dbReference>
<keyword evidence="4" id="KW-0807">Transducer</keyword>
<reference evidence="9" key="1">
    <citation type="submission" date="2021-08" db="EMBL/GenBank/DDBJ databases">
        <authorList>
            <person name="Nwanade C."/>
            <person name="Wang M."/>
            <person name="Masoudi A."/>
            <person name="Yu Z."/>
            <person name="Liu J."/>
        </authorList>
    </citation>
    <scope>NUCLEOTIDE SEQUENCE</scope>
    <source>
        <strain evidence="9">S122</strain>
        <plasmid evidence="9">unnamed4</plasmid>
    </source>
</reference>
<feature type="domain" description="HAMP" evidence="8">
    <location>
        <begin position="189"/>
        <end position="242"/>
    </location>
</feature>
<dbReference type="GO" id="GO:0006935">
    <property type="term" value="P:chemotaxis"/>
    <property type="evidence" value="ECO:0007669"/>
    <property type="project" value="UniProtKB-KW"/>
</dbReference>
<feature type="domain" description="Methyl-accepting transducer" evidence="7">
    <location>
        <begin position="311"/>
        <end position="540"/>
    </location>
</feature>
<dbReference type="SMART" id="SM00283">
    <property type="entry name" value="MA"/>
    <property type="match status" value="1"/>
</dbReference>
<evidence type="ECO:0000256" key="5">
    <source>
        <dbReference type="SAM" id="MobiDB-lite"/>
    </source>
</evidence>
<dbReference type="InterPro" id="IPR003660">
    <property type="entry name" value="HAMP_dom"/>
</dbReference>
<protein>
    <submittedName>
        <fullName evidence="9">HAMP domain-containing methyl-accepting chemotaxis protein</fullName>
    </submittedName>
</protein>
<dbReference type="SUPFAM" id="SSF58104">
    <property type="entry name" value="Methyl-accepting chemotaxis protein (MCP) signaling domain"/>
    <property type="match status" value="1"/>
</dbReference>
<accession>A0A9Q9HNY3</accession>
<dbReference type="CDD" id="cd06225">
    <property type="entry name" value="HAMP"/>
    <property type="match status" value="1"/>
</dbReference>
<dbReference type="SUPFAM" id="SSF158472">
    <property type="entry name" value="HAMP domain-like"/>
    <property type="match status" value="1"/>
</dbReference>
<feature type="region of interest" description="Disordered" evidence="5">
    <location>
        <begin position="557"/>
        <end position="579"/>
    </location>
</feature>
<keyword evidence="6" id="KW-1133">Transmembrane helix</keyword>
<name>A0A9Q9HNY3_LEICA</name>
<keyword evidence="2" id="KW-0145">Chemotaxis</keyword>
<proteinExistence type="inferred from homology"/>
<dbReference type="AlphaFoldDB" id="A0A9Q9HNY3"/>
<feature type="transmembrane region" description="Helical" evidence="6">
    <location>
        <begin position="12"/>
        <end position="31"/>
    </location>
</feature>
<dbReference type="SMART" id="SM00304">
    <property type="entry name" value="HAMP"/>
    <property type="match status" value="3"/>
</dbReference>
<dbReference type="PROSITE" id="PS50885">
    <property type="entry name" value="HAMP"/>
    <property type="match status" value="2"/>
</dbReference>
<dbReference type="Pfam" id="PF00015">
    <property type="entry name" value="MCPsignal"/>
    <property type="match status" value="1"/>
</dbReference>
<evidence type="ECO:0000259" key="7">
    <source>
        <dbReference type="PROSITE" id="PS50111"/>
    </source>
</evidence>
<feature type="domain" description="HAMP" evidence="8">
    <location>
        <begin position="254"/>
        <end position="306"/>
    </location>
</feature>
<evidence type="ECO:0000256" key="6">
    <source>
        <dbReference type="SAM" id="Phobius"/>
    </source>
</evidence>
<dbReference type="PANTHER" id="PTHR43531">
    <property type="entry name" value="PROTEIN ICFG"/>
    <property type="match status" value="1"/>
</dbReference>
<feature type="transmembrane region" description="Helical" evidence="6">
    <location>
        <begin position="168"/>
        <end position="188"/>
    </location>
</feature>
<evidence type="ECO:0000259" key="8">
    <source>
        <dbReference type="PROSITE" id="PS50885"/>
    </source>
</evidence>
<dbReference type="CDD" id="cd11386">
    <property type="entry name" value="MCP_signal"/>
    <property type="match status" value="1"/>
</dbReference>
<dbReference type="Proteomes" id="UP001058713">
    <property type="component" value="Plasmid unnamed4"/>
</dbReference>
<dbReference type="FunFam" id="1.10.287.950:FF:000001">
    <property type="entry name" value="Methyl-accepting chemotaxis sensory transducer"/>
    <property type="match status" value="1"/>
</dbReference>
<dbReference type="EMBL" id="CP081074">
    <property type="protein sequence ID" value="UWQ56206.1"/>
    <property type="molecule type" value="Genomic_DNA"/>
</dbReference>
<evidence type="ECO:0000256" key="1">
    <source>
        <dbReference type="ARBA" id="ARBA00004370"/>
    </source>
</evidence>
<dbReference type="InterPro" id="IPR051310">
    <property type="entry name" value="MCP_chemotaxis"/>
</dbReference>
<dbReference type="Gene3D" id="1.10.287.950">
    <property type="entry name" value="Methyl-accepting chemotaxis protein"/>
    <property type="match status" value="1"/>
</dbReference>
<evidence type="ECO:0000313" key="9">
    <source>
        <dbReference type="EMBL" id="UWQ56206.1"/>
    </source>
</evidence>
<dbReference type="Gene3D" id="6.10.340.10">
    <property type="match status" value="1"/>
</dbReference>
<keyword evidence="6" id="KW-0472">Membrane</keyword>
<evidence type="ECO:0000256" key="4">
    <source>
        <dbReference type="PROSITE-ProRule" id="PRU00284"/>
    </source>
</evidence>
<feature type="compositionally biased region" description="Low complexity" evidence="5">
    <location>
        <begin position="557"/>
        <end position="566"/>
    </location>
</feature>
<comment type="similarity">
    <text evidence="3">Belongs to the methyl-accepting chemotaxis (MCP) protein family.</text>
</comment>
<keyword evidence="9" id="KW-0614">Plasmid</keyword>
<evidence type="ECO:0000256" key="2">
    <source>
        <dbReference type="ARBA" id="ARBA00022500"/>
    </source>
</evidence>
<dbReference type="KEGG" id="lcae:K3721_20660"/>
<evidence type="ECO:0000313" key="10">
    <source>
        <dbReference type="Proteomes" id="UP001058713"/>
    </source>
</evidence>
<dbReference type="Pfam" id="PF00672">
    <property type="entry name" value="HAMP"/>
    <property type="match status" value="1"/>
</dbReference>
<dbReference type="GO" id="GO:0016020">
    <property type="term" value="C:membrane"/>
    <property type="evidence" value="ECO:0007669"/>
    <property type="project" value="UniProtKB-SubCell"/>
</dbReference>
<geneLocation type="plasmid" evidence="9 10">
    <name>unnamed4</name>
</geneLocation>
<comment type="subcellular location">
    <subcellularLocation>
        <location evidence="1">Membrane</location>
    </subcellularLocation>
</comment>
<evidence type="ECO:0000256" key="3">
    <source>
        <dbReference type="ARBA" id="ARBA00029447"/>
    </source>
</evidence>
<sequence>MGNGSKSLLYRLTIPVGAVLMLCLAAGWLLIPRAIERNTVAAATDGAVHALNQIKTVVGNDPRHASADAIASGALTGGVPGALSVYSASPVPGLAGPEMDGFMQAASDHLSSNPEDSYARAETRDGKTLLRAAAAGRIAAGDADVPVVIELRQDITGSLMASAAIARWILAALTVAGAILLAAVALAVRPVIRPLKQIRAAIEAVSAGELNREIGEVGRKDEIGAIGRAIAEMQNGLKAARSEQEQHGGTHRQQQQQDVVDALRTGLSRLSKGDFTYQISGPFPEEHDGLRKDFNLTAKTLSSTVAQVVEASRSIRSGAAEISQASDDLSHRTESQAATLEQTAAALDQLTASVKSAAEGARSVEATMEEARTEAEGNHGVVQDAVAAMAEIEQSSNRISKILGVIDDIAFQTNLLALNAGVEAARAGEAGKGFAVVASEVRALAQRSADAATEIKTLIGDSSRHVQQGVDLVGKAGGALQSIVERVTQIAQLVSGIAQGAAEQSTGLSEINAGVTQLDQVTQQNAAMVEQATAAGHMLNSDATKLAELVAGFQAADGQAAPAAEPAAPPPPTAHGEDTWEVEVSPAPAAAAAAARNLWQEF</sequence>
<dbReference type="PANTHER" id="PTHR43531:SF11">
    <property type="entry name" value="METHYL-ACCEPTING CHEMOTAXIS PROTEIN 3"/>
    <property type="match status" value="1"/>
</dbReference>
<dbReference type="GO" id="GO:0007165">
    <property type="term" value="P:signal transduction"/>
    <property type="evidence" value="ECO:0007669"/>
    <property type="project" value="UniProtKB-KW"/>
</dbReference>
<keyword evidence="6" id="KW-0812">Transmembrane</keyword>